<sequence length="61" mass="6732">MVAVLHQIYQQIEYLGLDGYRLGTAAQLPAVGIKRMNIKEKLHGTPKSGLRSRSQGIIKAI</sequence>
<comment type="caution">
    <text evidence="1">The sequence shown here is derived from an EMBL/GenBank/DDBJ whole genome shotgun (WGS) entry which is preliminary data.</text>
</comment>
<organism evidence="1">
    <name type="scientific">mine drainage metagenome</name>
    <dbReference type="NCBI Taxonomy" id="410659"/>
    <lineage>
        <taxon>unclassified sequences</taxon>
        <taxon>metagenomes</taxon>
        <taxon>ecological metagenomes</taxon>
    </lineage>
</organism>
<proteinExistence type="predicted"/>
<name>A0A1J5PAT7_9ZZZZ</name>
<gene>
    <name evidence="1" type="ORF">GALL_538760</name>
</gene>
<evidence type="ECO:0000313" key="1">
    <source>
        <dbReference type="EMBL" id="OIQ64572.1"/>
    </source>
</evidence>
<reference evidence="1" key="1">
    <citation type="submission" date="2016-10" db="EMBL/GenBank/DDBJ databases">
        <title>Sequence of Gallionella enrichment culture.</title>
        <authorList>
            <person name="Poehlein A."/>
            <person name="Muehling M."/>
            <person name="Daniel R."/>
        </authorList>
    </citation>
    <scope>NUCLEOTIDE SEQUENCE</scope>
</reference>
<dbReference type="EMBL" id="MLJW01008010">
    <property type="protein sequence ID" value="OIQ64572.1"/>
    <property type="molecule type" value="Genomic_DNA"/>
</dbReference>
<protein>
    <submittedName>
        <fullName evidence="1">Uncharacterized protein</fullName>
    </submittedName>
</protein>
<dbReference type="AlphaFoldDB" id="A0A1J5PAT7"/>
<accession>A0A1J5PAT7</accession>